<name>A0AAD9UVL0_ACRCE</name>
<comment type="caution">
    <text evidence="4">The sequence shown here is derived from an EMBL/GenBank/DDBJ whole genome shotgun (WGS) entry which is preliminary data.</text>
</comment>
<dbReference type="Gene3D" id="1.10.238.10">
    <property type="entry name" value="EF-hand"/>
    <property type="match status" value="2"/>
</dbReference>
<sequence length="346" mass="39522">MGSWLAKLAGHGDDAAKVPKDPTSIAAFILVFGLAFLILLLWFVIIIVTAIRVCKKCPRKEAPFKSTVDLQLRRRMVNSLRYHTSANDLRAAELQMVDVRTKPGPALPRHQSAKLGIELAGSDESNFLHGDAGIFVASINDFRMEKVSLKYAKEVMEALRQAEGNLTFCIKRAPLREQRVNEAFSLYYDDEETGRSHVEAFSIFDIRGSGKIPMKRLFPLIRSLGYNIHKNEAFQYINELDLTEKPKITFNELIKFLEHVVADQTAKIEIQYVYNVFDRDQEGHVPINELIVALERLYEKKLAVEELQEILYLADLDKDGSIKEEEKDVCHMETHDYDYVRVGLFA</sequence>
<dbReference type="CDD" id="cd00051">
    <property type="entry name" value="EFh"/>
    <property type="match status" value="1"/>
</dbReference>
<keyword evidence="5" id="KW-1185">Reference proteome</keyword>
<dbReference type="Proteomes" id="UP001249851">
    <property type="component" value="Unassembled WGS sequence"/>
</dbReference>
<accession>A0AAD9UVL0</accession>
<dbReference type="EMBL" id="JARQWQ010000100">
    <property type="protein sequence ID" value="KAK2551225.1"/>
    <property type="molecule type" value="Genomic_DNA"/>
</dbReference>
<keyword evidence="1" id="KW-0677">Repeat</keyword>
<evidence type="ECO:0000256" key="1">
    <source>
        <dbReference type="ARBA" id="ARBA00022737"/>
    </source>
</evidence>
<dbReference type="InterPro" id="IPR002048">
    <property type="entry name" value="EF_hand_dom"/>
</dbReference>
<dbReference type="AlphaFoldDB" id="A0AAD9UVL0"/>
<reference evidence="4" key="1">
    <citation type="journal article" date="2023" name="G3 (Bethesda)">
        <title>Whole genome assembly and annotation of the endangered Caribbean coral Acropora cervicornis.</title>
        <authorList>
            <person name="Selwyn J.D."/>
            <person name="Vollmer S.V."/>
        </authorList>
    </citation>
    <scope>NUCLEOTIDE SEQUENCE</scope>
    <source>
        <strain evidence="4">K2</strain>
    </source>
</reference>
<reference evidence="4" key="2">
    <citation type="journal article" date="2023" name="Science">
        <title>Genomic signatures of disease resistance in endangered staghorn corals.</title>
        <authorList>
            <person name="Vollmer S.V."/>
            <person name="Selwyn J.D."/>
            <person name="Despard B.A."/>
            <person name="Roesel C.L."/>
        </authorList>
    </citation>
    <scope>NUCLEOTIDE SEQUENCE</scope>
    <source>
        <strain evidence="4">K2</strain>
    </source>
</reference>
<dbReference type="PANTHER" id="PTHR23048:SF0">
    <property type="entry name" value="CALMODULIN LIKE 3"/>
    <property type="match status" value="1"/>
</dbReference>
<keyword evidence="2" id="KW-1133">Transmembrane helix</keyword>
<gene>
    <name evidence="4" type="ORF">P5673_027990</name>
</gene>
<evidence type="ECO:0000313" key="5">
    <source>
        <dbReference type="Proteomes" id="UP001249851"/>
    </source>
</evidence>
<keyword evidence="2" id="KW-0812">Transmembrane</keyword>
<dbReference type="InterPro" id="IPR011992">
    <property type="entry name" value="EF-hand-dom_pair"/>
</dbReference>
<proteinExistence type="predicted"/>
<evidence type="ECO:0000313" key="4">
    <source>
        <dbReference type="EMBL" id="KAK2551225.1"/>
    </source>
</evidence>
<dbReference type="InterPro" id="IPR050230">
    <property type="entry name" value="CALM/Myosin/TropC-like"/>
</dbReference>
<protein>
    <submittedName>
        <fullName evidence="4">Calmodulin</fullName>
    </submittedName>
</protein>
<feature type="domain" description="EF-hand" evidence="3">
    <location>
        <begin position="265"/>
        <end position="300"/>
    </location>
</feature>
<evidence type="ECO:0000256" key="2">
    <source>
        <dbReference type="SAM" id="Phobius"/>
    </source>
</evidence>
<keyword evidence="2" id="KW-0472">Membrane</keyword>
<evidence type="ECO:0000259" key="3">
    <source>
        <dbReference type="PROSITE" id="PS50222"/>
    </source>
</evidence>
<dbReference type="GO" id="GO:0005509">
    <property type="term" value="F:calcium ion binding"/>
    <property type="evidence" value="ECO:0007669"/>
    <property type="project" value="InterPro"/>
</dbReference>
<dbReference type="FunFam" id="1.10.238.10:FF:000001">
    <property type="entry name" value="Calmodulin 1"/>
    <property type="match status" value="1"/>
</dbReference>
<organism evidence="4 5">
    <name type="scientific">Acropora cervicornis</name>
    <name type="common">Staghorn coral</name>
    <dbReference type="NCBI Taxonomy" id="6130"/>
    <lineage>
        <taxon>Eukaryota</taxon>
        <taxon>Metazoa</taxon>
        <taxon>Cnidaria</taxon>
        <taxon>Anthozoa</taxon>
        <taxon>Hexacorallia</taxon>
        <taxon>Scleractinia</taxon>
        <taxon>Astrocoeniina</taxon>
        <taxon>Acroporidae</taxon>
        <taxon>Acropora</taxon>
    </lineage>
</organism>
<dbReference type="PROSITE" id="PS50222">
    <property type="entry name" value="EF_HAND_2"/>
    <property type="match status" value="1"/>
</dbReference>
<dbReference type="GO" id="GO:0016460">
    <property type="term" value="C:myosin II complex"/>
    <property type="evidence" value="ECO:0007669"/>
    <property type="project" value="TreeGrafter"/>
</dbReference>
<dbReference type="Pfam" id="PF13499">
    <property type="entry name" value="EF-hand_7"/>
    <property type="match status" value="1"/>
</dbReference>
<dbReference type="PANTHER" id="PTHR23048">
    <property type="entry name" value="MYOSIN LIGHT CHAIN 1, 3"/>
    <property type="match status" value="1"/>
</dbReference>
<feature type="transmembrane region" description="Helical" evidence="2">
    <location>
        <begin position="25"/>
        <end position="51"/>
    </location>
</feature>
<dbReference type="SUPFAM" id="SSF47473">
    <property type="entry name" value="EF-hand"/>
    <property type="match status" value="1"/>
</dbReference>